<dbReference type="Gene3D" id="3.30.450.20">
    <property type="entry name" value="PAS domain"/>
    <property type="match status" value="1"/>
</dbReference>
<dbReference type="InterPro" id="IPR013656">
    <property type="entry name" value="PAS_4"/>
</dbReference>
<dbReference type="PROSITE" id="PS50112">
    <property type="entry name" value="PAS"/>
    <property type="match status" value="1"/>
</dbReference>
<dbReference type="PATRIC" id="fig|749927.5.peg.3709"/>
<dbReference type="AlphaFoldDB" id="A0A0H3D347"/>
<dbReference type="EMBL" id="CP002000">
    <property type="protein sequence ID" value="ADJ45375.1"/>
    <property type="molecule type" value="Genomic_DNA"/>
</dbReference>
<dbReference type="SUPFAM" id="SSF55785">
    <property type="entry name" value="PYP-like sensor domain (PAS domain)"/>
    <property type="match status" value="1"/>
</dbReference>
<dbReference type="CDD" id="cd00130">
    <property type="entry name" value="PAS"/>
    <property type="match status" value="1"/>
</dbReference>
<dbReference type="eggNOG" id="COG5000">
    <property type="taxonomic scope" value="Bacteria"/>
</dbReference>
<organism evidence="2 3">
    <name type="scientific">Amycolatopsis mediterranei (strain U-32)</name>
    <dbReference type="NCBI Taxonomy" id="749927"/>
    <lineage>
        <taxon>Bacteria</taxon>
        <taxon>Bacillati</taxon>
        <taxon>Actinomycetota</taxon>
        <taxon>Actinomycetes</taxon>
        <taxon>Pseudonocardiales</taxon>
        <taxon>Pseudonocardiaceae</taxon>
        <taxon>Amycolatopsis</taxon>
    </lineage>
</organism>
<name>A0A0H3D347_AMYMU</name>
<dbReference type="Pfam" id="PF08448">
    <property type="entry name" value="PAS_4"/>
    <property type="match status" value="1"/>
</dbReference>
<protein>
    <submittedName>
        <fullName evidence="2">PAS domain-containing sensor protein</fullName>
    </submittedName>
</protein>
<reference evidence="2 3" key="1">
    <citation type="journal article" date="2010" name="Cell Res.">
        <title>Complete genome sequence of the rifamycin SV-producing Amycolatopsis mediterranei U32 revealed its genetic characteristics in phylogeny and metabolism.</title>
        <authorList>
            <person name="Zhao W."/>
            <person name="Zhong Y."/>
            <person name="Yuan H."/>
            <person name="Wang J."/>
            <person name="Zheng H."/>
            <person name="Wang Y."/>
            <person name="Cen X."/>
            <person name="Xu F."/>
            <person name="Bai J."/>
            <person name="Han X."/>
            <person name="Lu G."/>
            <person name="Zhu Y."/>
            <person name="Shao Z."/>
            <person name="Yan H."/>
            <person name="Li C."/>
            <person name="Peng N."/>
            <person name="Zhang Z."/>
            <person name="Zhang Y."/>
            <person name="Lin W."/>
            <person name="Fan Y."/>
            <person name="Qin Z."/>
            <person name="Hu Y."/>
            <person name="Zhu B."/>
            <person name="Wang S."/>
            <person name="Ding X."/>
            <person name="Zhao G.P."/>
        </authorList>
    </citation>
    <scope>NUCLEOTIDE SEQUENCE [LARGE SCALE GENOMIC DNA]</scope>
    <source>
        <strain evidence="3">U-32</strain>
    </source>
</reference>
<dbReference type="KEGG" id="amd:AMED_3590"/>
<dbReference type="InterPro" id="IPR035965">
    <property type="entry name" value="PAS-like_dom_sf"/>
</dbReference>
<evidence type="ECO:0000313" key="2">
    <source>
        <dbReference type="EMBL" id="ADJ45375.1"/>
    </source>
</evidence>
<sequence>MLTSIQAGIVVIDTEMRIKAWNRGAEDLWGVRREEAEGTHLLNLDIGLPLTELRPAVRDALADAGFQTELTLKAINRRGRPAVVRLLCSALRSTGGQSQGALLLMEETPATAQPVSRGLGGE</sequence>
<accession>A0A0H3D347</accession>
<gene>
    <name evidence="2" type="ordered locus">AMED_3590</name>
</gene>
<dbReference type="OrthoDB" id="9816309at2"/>
<proteinExistence type="predicted"/>
<dbReference type="InterPro" id="IPR000014">
    <property type="entry name" value="PAS"/>
</dbReference>
<dbReference type="HOGENOM" id="CLU_2021874_0_0_11"/>
<dbReference type="Proteomes" id="UP000000328">
    <property type="component" value="Chromosome"/>
</dbReference>
<evidence type="ECO:0000259" key="1">
    <source>
        <dbReference type="PROSITE" id="PS50112"/>
    </source>
</evidence>
<evidence type="ECO:0000313" key="3">
    <source>
        <dbReference type="Proteomes" id="UP000000328"/>
    </source>
</evidence>
<dbReference type="NCBIfam" id="TIGR00229">
    <property type="entry name" value="sensory_box"/>
    <property type="match status" value="1"/>
</dbReference>
<feature type="domain" description="PAS" evidence="1">
    <location>
        <begin position="1"/>
        <end position="42"/>
    </location>
</feature>